<reference evidence="18" key="1">
    <citation type="journal article" date="2019" name="Curr. Biol.">
        <title>Genome Sequence of Striga asiatica Provides Insight into the Evolution of Plant Parasitism.</title>
        <authorList>
            <person name="Yoshida S."/>
            <person name="Kim S."/>
            <person name="Wafula E.K."/>
            <person name="Tanskanen J."/>
            <person name="Kim Y.M."/>
            <person name="Honaas L."/>
            <person name="Yang Z."/>
            <person name="Spallek T."/>
            <person name="Conn C.E."/>
            <person name="Ichihashi Y."/>
            <person name="Cheong K."/>
            <person name="Cui S."/>
            <person name="Der J.P."/>
            <person name="Gundlach H."/>
            <person name="Jiao Y."/>
            <person name="Hori C."/>
            <person name="Ishida J.K."/>
            <person name="Kasahara H."/>
            <person name="Kiba T."/>
            <person name="Kim M.S."/>
            <person name="Koo N."/>
            <person name="Laohavisit A."/>
            <person name="Lee Y.H."/>
            <person name="Lumba S."/>
            <person name="McCourt P."/>
            <person name="Mortimer J.C."/>
            <person name="Mutuku J.M."/>
            <person name="Nomura T."/>
            <person name="Sasaki-Sekimoto Y."/>
            <person name="Seto Y."/>
            <person name="Wang Y."/>
            <person name="Wakatake T."/>
            <person name="Sakakibara H."/>
            <person name="Demura T."/>
            <person name="Yamaguchi S."/>
            <person name="Yoneyama K."/>
            <person name="Manabe R.I."/>
            <person name="Nelson D.C."/>
            <person name="Schulman A.H."/>
            <person name="Timko M.P."/>
            <person name="dePamphilis C.W."/>
            <person name="Choi D."/>
            <person name="Shirasu K."/>
        </authorList>
    </citation>
    <scope>NUCLEOTIDE SEQUENCE [LARGE SCALE GENOMIC DNA]</scope>
    <source>
        <strain evidence="18">cv. UVA1</strain>
    </source>
</reference>
<dbReference type="FunFam" id="2.60.120.10:FF:000025">
    <property type="entry name" value="germin-like protein subfamily 2 member 1"/>
    <property type="match status" value="1"/>
</dbReference>
<evidence type="ECO:0000256" key="7">
    <source>
        <dbReference type="ARBA" id="ARBA00023157"/>
    </source>
</evidence>
<dbReference type="GO" id="GO:0048046">
    <property type="term" value="C:apoplast"/>
    <property type="evidence" value="ECO:0007669"/>
    <property type="project" value="UniProtKB-SubCell"/>
</dbReference>
<dbReference type="InterPro" id="IPR019780">
    <property type="entry name" value="Germin_Mn-BS"/>
</dbReference>
<dbReference type="GO" id="GO:2000280">
    <property type="term" value="P:regulation of root development"/>
    <property type="evidence" value="ECO:0007669"/>
    <property type="project" value="UniProtKB-ARBA"/>
</dbReference>
<evidence type="ECO:0000256" key="15">
    <source>
        <dbReference type="RuleBase" id="RU366015"/>
    </source>
</evidence>
<keyword evidence="18" id="KW-1185">Reference proteome</keyword>
<evidence type="ECO:0000256" key="5">
    <source>
        <dbReference type="ARBA" id="ARBA00022723"/>
    </source>
</evidence>
<comment type="caution">
    <text evidence="17">The sequence shown here is derived from an EMBL/GenBank/DDBJ whole genome shotgun (WGS) entry which is preliminary data.</text>
</comment>
<evidence type="ECO:0000256" key="11">
    <source>
        <dbReference type="ARBA" id="ARBA00064720"/>
    </source>
</evidence>
<evidence type="ECO:0000256" key="8">
    <source>
        <dbReference type="ARBA" id="ARBA00023211"/>
    </source>
</evidence>
<dbReference type="SUPFAM" id="SSF51182">
    <property type="entry name" value="RmlC-like cupins"/>
    <property type="match status" value="1"/>
</dbReference>
<comment type="subunit">
    <text evidence="11">Monomer. In the absence of manganese, it forms tetrameric and pentameric forms which show superoxide dismutase activity.</text>
</comment>
<dbReference type="OrthoDB" id="1921208at2759"/>
<dbReference type="GO" id="GO:0030145">
    <property type="term" value="F:manganese ion binding"/>
    <property type="evidence" value="ECO:0007669"/>
    <property type="project" value="UniProtKB-UniRule"/>
</dbReference>
<dbReference type="Gene3D" id="2.60.120.10">
    <property type="entry name" value="Jelly Rolls"/>
    <property type="match status" value="1"/>
</dbReference>
<dbReference type="InterPro" id="IPR006045">
    <property type="entry name" value="Cupin_1"/>
</dbReference>
<comment type="subcellular location">
    <subcellularLocation>
        <location evidence="1 15">Secreted</location>
        <location evidence="1 15">Extracellular space</location>
        <location evidence="1 15">Apoplast</location>
    </subcellularLocation>
</comment>
<evidence type="ECO:0000256" key="14">
    <source>
        <dbReference type="PIRSR" id="PIRSR601929-3"/>
    </source>
</evidence>
<dbReference type="PRINTS" id="PR00325">
    <property type="entry name" value="GERMIN"/>
</dbReference>
<sequence length="214" mass="23361">MFPLLSAFFLLLPYILSSSASDSDPLQDFCIPRHEIFSSLSYVSCKNSSLVTIDDFVFTGIKGPNDTGKTGFSSIPVSASVFPGLNTLGMSFVRADFDAGGINVPHYHPRATELGFVLEGKIYSGFVDSQNRVFAKVLEKGDVMVFPKGLLHFQMNVGESRATIFGSFNSQNPGLVKIPSAVFGSKIEEEILKKGFGLDSKELGKLRKKFDPRS</sequence>
<dbReference type="InterPro" id="IPR001929">
    <property type="entry name" value="Germin"/>
</dbReference>
<name>A0A5A7P8Q4_STRAF</name>
<dbReference type="CDD" id="cd02241">
    <property type="entry name" value="cupin_OxOx"/>
    <property type="match status" value="1"/>
</dbReference>
<dbReference type="AlphaFoldDB" id="A0A5A7P8Q4"/>
<keyword evidence="6 15" id="KW-0732">Signal</keyword>
<dbReference type="GO" id="GO:0009506">
    <property type="term" value="C:plasmodesma"/>
    <property type="evidence" value="ECO:0007669"/>
    <property type="project" value="UniProtKB-ARBA"/>
</dbReference>
<dbReference type="Pfam" id="PF00190">
    <property type="entry name" value="Cupin_1"/>
    <property type="match status" value="1"/>
</dbReference>
<feature type="domain" description="Cupin type-1" evidence="16">
    <location>
        <begin position="59"/>
        <end position="204"/>
    </location>
</feature>
<feature type="binding site" evidence="12">
    <location>
        <position position="103"/>
    </location>
    <ligand>
        <name>oxalate</name>
        <dbReference type="ChEBI" id="CHEBI:30623"/>
    </ligand>
</feature>
<keyword evidence="4 15" id="KW-0964">Secreted</keyword>
<accession>A0A5A7P8Q4</accession>
<dbReference type="EMBL" id="BKCP01003335">
    <property type="protein sequence ID" value="GER28916.1"/>
    <property type="molecule type" value="Genomic_DNA"/>
</dbReference>
<gene>
    <name evidence="17" type="ORF">STAS_04736</name>
</gene>
<evidence type="ECO:0000259" key="16">
    <source>
        <dbReference type="SMART" id="SM00835"/>
    </source>
</evidence>
<evidence type="ECO:0000313" key="18">
    <source>
        <dbReference type="Proteomes" id="UP000325081"/>
    </source>
</evidence>
<feature type="binding site" evidence="12">
    <location>
        <position position="108"/>
    </location>
    <ligand>
        <name>oxalate</name>
        <dbReference type="ChEBI" id="CHEBI:30623"/>
    </ligand>
</feature>
<proteinExistence type="inferred from homology"/>
<protein>
    <recommendedName>
        <fullName evidence="15">Germin-like protein</fullName>
    </recommendedName>
</protein>
<evidence type="ECO:0000256" key="12">
    <source>
        <dbReference type="PIRSR" id="PIRSR601929-1"/>
    </source>
</evidence>
<evidence type="ECO:0000256" key="10">
    <source>
        <dbReference type="ARBA" id="ARBA00058969"/>
    </source>
</evidence>
<dbReference type="GO" id="GO:0010497">
    <property type="term" value="P:plasmodesmata-mediated intercellular transport"/>
    <property type="evidence" value="ECO:0007669"/>
    <property type="project" value="UniProtKB-ARBA"/>
</dbReference>
<evidence type="ECO:0000256" key="4">
    <source>
        <dbReference type="ARBA" id="ARBA00022525"/>
    </source>
</evidence>
<feature type="chain" id="PRO_5023099200" description="Germin-like protein" evidence="15">
    <location>
        <begin position="21"/>
        <end position="214"/>
    </location>
</feature>
<dbReference type="GO" id="GO:0004784">
    <property type="term" value="F:superoxide dismutase activity"/>
    <property type="evidence" value="ECO:0007669"/>
    <property type="project" value="UniProtKB-EC"/>
</dbReference>
<dbReference type="InterPro" id="IPR014710">
    <property type="entry name" value="RmlC-like_jellyroll"/>
</dbReference>
<feature type="disulfide bond" evidence="14">
    <location>
        <begin position="30"/>
        <end position="45"/>
    </location>
</feature>
<organism evidence="17 18">
    <name type="scientific">Striga asiatica</name>
    <name type="common">Asiatic witchweed</name>
    <name type="synonym">Buchnera asiatica</name>
    <dbReference type="NCBI Taxonomy" id="4170"/>
    <lineage>
        <taxon>Eukaryota</taxon>
        <taxon>Viridiplantae</taxon>
        <taxon>Streptophyta</taxon>
        <taxon>Embryophyta</taxon>
        <taxon>Tracheophyta</taxon>
        <taxon>Spermatophyta</taxon>
        <taxon>Magnoliopsida</taxon>
        <taxon>eudicotyledons</taxon>
        <taxon>Gunneridae</taxon>
        <taxon>Pentapetalae</taxon>
        <taxon>asterids</taxon>
        <taxon>lamiids</taxon>
        <taxon>Lamiales</taxon>
        <taxon>Orobanchaceae</taxon>
        <taxon>Buchnereae</taxon>
        <taxon>Striga</taxon>
    </lineage>
</organism>
<evidence type="ECO:0000256" key="13">
    <source>
        <dbReference type="PIRSR" id="PIRSR601929-2"/>
    </source>
</evidence>
<dbReference type="PANTHER" id="PTHR31238">
    <property type="entry name" value="GERMIN-LIKE PROTEIN SUBFAMILY 3 MEMBER 3"/>
    <property type="match status" value="1"/>
</dbReference>
<feature type="binding site" evidence="13">
    <location>
        <position position="108"/>
    </location>
    <ligand>
        <name>Mn(2+)</name>
        <dbReference type="ChEBI" id="CHEBI:29035"/>
    </ligand>
</feature>
<keyword evidence="5 12" id="KW-0479">Metal-binding</keyword>
<evidence type="ECO:0000256" key="2">
    <source>
        <dbReference type="ARBA" id="ARBA00007456"/>
    </source>
</evidence>
<dbReference type="PROSITE" id="PS00725">
    <property type="entry name" value="GERMIN"/>
    <property type="match status" value="1"/>
</dbReference>
<evidence type="ECO:0000313" key="17">
    <source>
        <dbReference type="EMBL" id="GER28916.1"/>
    </source>
</evidence>
<dbReference type="InterPro" id="IPR011051">
    <property type="entry name" value="RmlC_Cupin_sf"/>
</dbReference>
<evidence type="ECO:0000256" key="9">
    <source>
        <dbReference type="ARBA" id="ARBA00049204"/>
    </source>
</evidence>
<dbReference type="Proteomes" id="UP000325081">
    <property type="component" value="Unassembled WGS sequence"/>
</dbReference>
<comment type="catalytic activity">
    <reaction evidence="9">
        <text>2 superoxide + 2 H(+) = H2O2 + O2</text>
        <dbReference type="Rhea" id="RHEA:20696"/>
        <dbReference type="ChEBI" id="CHEBI:15378"/>
        <dbReference type="ChEBI" id="CHEBI:15379"/>
        <dbReference type="ChEBI" id="CHEBI:16240"/>
        <dbReference type="ChEBI" id="CHEBI:18421"/>
        <dbReference type="EC" id="1.15.1.1"/>
    </reaction>
</comment>
<feature type="binding site" evidence="13">
    <location>
        <position position="106"/>
    </location>
    <ligand>
        <name>Mn(2+)</name>
        <dbReference type="ChEBI" id="CHEBI:29035"/>
    </ligand>
</feature>
<evidence type="ECO:0000256" key="6">
    <source>
        <dbReference type="ARBA" id="ARBA00022729"/>
    </source>
</evidence>
<feature type="binding site" evidence="13">
    <location>
        <position position="113"/>
    </location>
    <ligand>
        <name>Mn(2+)</name>
        <dbReference type="ChEBI" id="CHEBI:29035"/>
    </ligand>
</feature>
<feature type="binding site" evidence="13">
    <location>
        <position position="152"/>
    </location>
    <ligand>
        <name>Mn(2+)</name>
        <dbReference type="ChEBI" id="CHEBI:29035"/>
    </ligand>
</feature>
<keyword evidence="3 15" id="KW-0052">Apoplast</keyword>
<evidence type="ECO:0000256" key="3">
    <source>
        <dbReference type="ARBA" id="ARBA00022523"/>
    </source>
</evidence>
<evidence type="ECO:0000256" key="1">
    <source>
        <dbReference type="ARBA" id="ARBA00004271"/>
    </source>
</evidence>
<dbReference type="SMART" id="SM00835">
    <property type="entry name" value="Cupin_1"/>
    <property type="match status" value="1"/>
</dbReference>
<feature type="signal peptide" evidence="15">
    <location>
        <begin position="1"/>
        <end position="20"/>
    </location>
</feature>
<keyword evidence="7 14" id="KW-1015">Disulfide bond</keyword>
<comment type="function">
    <text evidence="10">May interact with bacterial adhesins thereby protecting the reproductive tissues from microbial attack. Has no oxalate oxidase activity.</text>
</comment>
<comment type="similarity">
    <text evidence="2 15">Belongs to the germin family.</text>
</comment>
<keyword evidence="8 12" id="KW-0464">Manganese</keyword>
<feature type="binding site" evidence="12">
    <location>
        <position position="113"/>
    </location>
    <ligand>
        <name>oxalate</name>
        <dbReference type="ChEBI" id="CHEBI:30623"/>
    </ligand>
</feature>